<evidence type="ECO:0000313" key="2">
    <source>
        <dbReference type="EMBL" id="MFD1815140.1"/>
    </source>
</evidence>
<dbReference type="EMBL" id="JBHUFB010000020">
    <property type="protein sequence ID" value="MFD1815140.1"/>
    <property type="molecule type" value="Genomic_DNA"/>
</dbReference>
<comment type="caution">
    <text evidence="2">The sequence shown here is derived from an EMBL/GenBank/DDBJ whole genome shotgun (WGS) entry which is preliminary data.</text>
</comment>
<evidence type="ECO:0000313" key="3">
    <source>
        <dbReference type="Proteomes" id="UP001597286"/>
    </source>
</evidence>
<dbReference type="InterPro" id="IPR026816">
    <property type="entry name" value="Flavodoxin_dom"/>
</dbReference>
<gene>
    <name evidence="2" type="ORF">ACFSJG_23220</name>
</gene>
<organism evidence="2 3">
    <name type="scientific">Rhodococcus gannanensis</name>
    <dbReference type="NCBI Taxonomy" id="1960308"/>
    <lineage>
        <taxon>Bacteria</taxon>
        <taxon>Bacillati</taxon>
        <taxon>Actinomycetota</taxon>
        <taxon>Actinomycetes</taxon>
        <taxon>Mycobacteriales</taxon>
        <taxon>Nocardiaceae</taxon>
        <taxon>Rhodococcus</taxon>
    </lineage>
</organism>
<dbReference type="Gene3D" id="3.40.50.360">
    <property type="match status" value="1"/>
</dbReference>
<dbReference type="SUPFAM" id="SSF52218">
    <property type="entry name" value="Flavoproteins"/>
    <property type="match status" value="1"/>
</dbReference>
<accession>A0ABW4PDI7</accession>
<dbReference type="Pfam" id="PF12724">
    <property type="entry name" value="Flavodoxin_5"/>
    <property type="match status" value="1"/>
</dbReference>
<sequence>MKALIVCTSVSHGNTRKIAEAMGEVLAAPVLTPDQVDPAAVSGHDLVGFGSGIFRMSFHPDLREFVRMLPQQPAGSAFVFSTSGLPEPQFPGYTRALTRLLEERGRTVIDTFSCRAFDTYLPFKVVGGIRKGRPDAGDLRAAQAFAEGLRARIDVPS</sequence>
<dbReference type="PANTHER" id="PTHR38030">
    <property type="entry name" value="PROTOPORPHYRINOGEN IX DEHYDROGENASE [MENAQUINONE]"/>
    <property type="match status" value="1"/>
</dbReference>
<dbReference type="InterPro" id="IPR029039">
    <property type="entry name" value="Flavoprotein-like_sf"/>
</dbReference>
<dbReference type="RefSeq" id="WP_378487584.1">
    <property type="nucleotide sequence ID" value="NZ_JBHUFB010000020.1"/>
</dbReference>
<proteinExistence type="predicted"/>
<name>A0ABW4PDI7_9NOCA</name>
<dbReference type="Proteomes" id="UP001597286">
    <property type="component" value="Unassembled WGS sequence"/>
</dbReference>
<feature type="domain" description="Flavodoxin" evidence="1">
    <location>
        <begin position="6"/>
        <end position="89"/>
    </location>
</feature>
<dbReference type="PANTHER" id="PTHR38030:SF2">
    <property type="entry name" value="PROTOPORPHYRINOGEN IX DEHYDROGENASE [QUINONE]"/>
    <property type="match status" value="1"/>
</dbReference>
<dbReference type="InterPro" id="IPR052200">
    <property type="entry name" value="Protoporphyrinogen_IX_DH"/>
</dbReference>
<reference evidence="3" key="1">
    <citation type="journal article" date="2019" name="Int. J. Syst. Evol. Microbiol.">
        <title>The Global Catalogue of Microorganisms (GCM) 10K type strain sequencing project: providing services to taxonomists for standard genome sequencing and annotation.</title>
        <authorList>
            <consortium name="The Broad Institute Genomics Platform"/>
            <consortium name="The Broad Institute Genome Sequencing Center for Infectious Disease"/>
            <person name="Wu L."/>
            <person name="Ma J."/>
        </authorList>
    </citation>
    <scope>NUCLEOTIDE SEQUENCE [LARGE SCALE GENOMIC DNA]</scope>
    <source>
        <strain evidence="3">DT72</strain>
    </source>
</reference>
<evidence type="ECO:0000259" key="1">
    <source>
        <dbReference type="Pfam" id="PF12724"/>
    </source>
</evidence>
<protein>
    <submittedName>
        <fullName evidence="2">Flavodoxin family protein</fullName>
    </submittedName>
</protein>
<keyword evidence="3" id="KW-1185">Reference proteome</keyword>